<keyword evidence="11" id="KW-1185">Reference proteome</keyword>
<dbReference type="GO" id="GO:0006606">
    <property type="term" value="P:protein import into nucleus"/>
    <property type="evidence" value="ECO:0007669"/>
    <property type="project" value="InterPro"/>
</dbReference>
<dbReference type="PROSITE" id="PS51214">
    <property type="entry name" value="IBB"/>
    <property type="match status" value="1"/>
</dbReference>
<dbReference type="EMBL" id="KB320511">
    <property type="protein sequence ID" value="ELW69965.1"/>
    <property type="molecule type" value="Genomic_DNA"/>
</dbReference>
<keyword evidence="3" id="KW-0963">Cytoplasm</keyword>
<reference evidence="11" key="1">
    <citation type="submission" date="2012-07" db="EMBL/GenBank/DDBJ databases">
        <title>Genome of the Chinese tree shrew, a rising model animal genetically related to primates.</title>
        <authorList>
            <person name="Zhang G."/>
            <person name="Fan Y."/>
            <person name="Yao Y."/>
            <person name="Huang Z."/>
        </authorList>
    </citation>
    <scope>NUCLEOTIDE SEQUENCE [LARGE SCALE GENOMIC DNA]</scope>
</reference>
<evidence type="ECO:0000256" key="6">
    <source>
        <dbReference type="ARBA" id="ARBA00023242"/>
    </source>
</evidence>
<dbReference type="GO" id="GO:0005737">
    <property type="term" value="C:cytoplasm"/>
    <property type="evidence" value="ECO:0007669"/>
    <property type="project" value="UniProtKB-SubCell"/>
</dbReference>
<dbReference type="FunFam" id="1.20.5.690:FF:000005">
    <property type="entry name" value="Importin subunit alpha"/>
    <property type="match status" value="1"/>
</dbReference>
<evidence type="ECO:0000256" key="4">
    <source>
        <dbReference type="ARBA" id="ARBA00022553"/>
    </source>
</evidence>
<dbReference type="InterPro" id="IPR002652">
    <property type="entry name" value="Importin-a_IBB"/>
</dbReference>
<evidence type="ECO:0000259" key="9">
    <source>
        <dbReference type="PROSITE" id="PS51214"/>
    </source>
</evidence>
<comment type="subcellular location">
    <subcellularLocation>
        <location evidence="2">Cytoplasm</location>
    </subcellularLocation>
    <subcellularLocation>
        <location evidence="1">Nucleus</location>
    </subcellularLocation>
</comment>
<dbReference type="AlphaFoldDB" id="L9L465"/>
<evidence type="ECO:0000256" key="8">
    <source>
        <dbReference type="SAM" id="MobiDB-lite"/>
    </source>
</evidence>
<gene>
    <name evidence="10" type="ORF">TREES_T100020321</name>
</gene>
<evidence type="ECO:0000256" key="5">
    <source>
        <dbReference type="ARBA" id="ARBA00022990"/>
    </source>
</evidence>
<evidence type="ECO:0000256" key="3">
    <source>
        <dbReference type="ARBA" id="ARBA00022490"/>
    </source>
</evidence>
<reference evidence="11" key="2">
    <citation type="journal article" date="2013" name="Nat. Commun.">
        <title>Genome of the Chinese tree shrew.</title>
        <authorList>
            <person name="Fan Y."/>
            <person name="Huang Z.Y."/>
            <person name="Cao C.C."/>
            <person name="Chen C.S."/>
            <person name="Chen Y.X."/>
            <person name="Fan D.D."/>
            <person name="He J."/>
            <person name="Hou H.L."/>
            <person name="Hu L."/>
            <person name="Hu X.T."/>
            <person name="Jiang X.T."/>
            <person name="Lai R."/>
            <person name="Lang Y.S."/>
            <person name="Liang B."/>
            <person name="Liao S.G."/>
            <person name="Mu D."/>
            <person name="Ma Y.Y."/>
            <person name="Niu Y.Y."/>
            <person name="Sun X.Q."/>
            <person name="Xia J.Q."/>
            <person name="Xiao J."/>
            <person name="Xiong Z.Q."/>
            <person name="Xu L."/>
            <person name="Yang L."/>
            <person name="Zhang Y."/>
            <person name="Zhao W."/>
            <person name="Zhao X.D."/>
            <person name="Zheng Y.T."/>
            <person name="Zhou J.M."/>
            <person name="Zhu Y.B."/>
            <person name="Zhang G.J."/>
            <person name="Wang J."/>
            <person name="Yao Y.G."/>
        </authorList>
    </citation>
    <scope>NUCLEOTIDE SEQUENCE [LARGE SCALE GENOMIC DNA]</scope>
</reference>
<dbReference type="GO" id="GO:0005634">
    <property type="term" value="C:nucleus"/>
    <property type="evidence" value="ECO:0007669"/>
    <property type="project" value="UniProtKB-SubCell"/>
</dbReference>
<keyword evidence="7" id="KW-0813">Transport</keyword>
<accession>L9L465</accession>
<evidence type="ECO:0000256" key="7">
    <source>
        <dbReference type="PROSITE-ProRule" id="PRU00561"/>
    </source>
</evidence>
<keyword evidence="5" id="KW-0007">Acetylation</keyword>
<dbReference type="GO" id="GO:0061608">
    <property type="term" value="F:nuclear import signal receptor activity"/>
    <property type="evidence" value="ECO:0007669"/>
    <property type="project" value="InterPro"/>
</dbReference>
<keyword evidence="4" id="KW-0597">Phosphoprotein</keyword>
<evidence type="ECO:0000256" key="1">
    <source>
        <dbReference type="ARBA" id="ARBA00004123"/>
    </source>
</evidence>
<dbReference type="Pfam" id="PF01749">
    <property type="entry name" value="IBB"/>
    <property type="match status" value="1"/>
</dbReference>
<protein>
    <submittedName>
        <fullName evidence="10">Importin subunit alpha-2</fullName>
    </submittedName>
</protein>
<feature type="compositionally biased region" description="Polar residues" evidence="8">
    <location>
        <begin position="64"/>
        <end position="75"/>
    </location>
</feature>
<sequence>MPTNENANSPVACFSRFKNKGKDSTEMRWGRIEVSVELRKAKKDDQMLKRKNVSSVPDDAASPLQANRNNQGTVNWSFDDNVKGINGNNLEGGFKLLKLLGSCFLWKTALHRQHHRGWVDYKICVLFRQK</sequence>
<evidence type="ECO:0000256" key="2">
    <source>
        <dbReference type="ARBA" id="ARBA00004496"/>
    </source>
</evidence>
<dbReference type="Gene3D" id="1.20.5.690">
    <property type="entry name" value="Importin-alpha, importin-beta-binding domain"/>
    <property type="match status" value="1"/>
</dbReference>
<feature type="domain" description="IBB" evidence="9">
    <location>
        <begin position="1"/>
        <end position="60"/>
    </location>
</feature>
<name>L9L465_TUPCH</name>
<evidence type="ECO:0000313" key="11">
    <source>
        <dbReference type="Proteomes" id="UP000011518"/>
    </source>
</evidence>
<dbReference type="STRING" id="246437.L9L465"/>
<organism evidence="10 11">
    <name type="scientific">Tupaia chinensis</name>
    <name type="common">Chinese tree shrew</name>
    <name type="synonym">Tupaia belangeri chinensis</name>
    <dbReference type="NCBI Taxonomy" id="246437"/>
    <lineage>
        <taxon>Eukaryota</taxon>
        <taxon>Metazoa</taxon>
        <taxon>Chordata</taxon>
        <taxon>Craniata</taxon>
        <taxon>Vertebrata</taxon>
        <taxon>Euteleostomi</taxon>
        <taxon>Mammalia</taxon>
        <taxon>Eutheria</taxon>
        <taxon>Euarchontoglires</taxon>
        <taxon>Scandentia</taxon>
        <taxon>Tupaiidae</taxon>
        <taxon>Tupaia</taxon>
    </lineage>
</organism>
<evidence type="ECO:0000313" key="10">
    <source>
        <dbReference type="EMBL" id="ELW69965.1"/>
    </source>
</evidence>
<dbReference type="InterPro" id="IPR036975">
    <property type="entry name" value="Importin-a_IBB_sf"/>
</dbReference>
<dbReference type="Proteomes" id="UP000011518">
    <property type="component" value="Unassembled WGS sequence"/>
</dbReference>
<proteinExistence type="predicted"/>
<feature type="region of interest" description="Disordered" evidence="8">
    <location>
        <begin position="45"/>
        <end position="75"/>
    </location>
</feature>
<keyword evidence="6" id="KW-0539">Nucleus</keyword>
<dbReference type="InParanoid" id="L9L465"/>